<feature type="transmembrane region" description="Helical" evidence="8">
    <location>
        <begin position="179"/>
        <end position="201"/>
    </location>
</feature>
<keyword evidence="4 8" id="KW-1133">Transmembrane helix</keyword>
<evidence type="ECO:0000256" key="2">
    <source>
        <dbReference type="ARBA" id="ARBA00022475"/>
    </source>
</evidence>
<dbReference type="GeneID" id="110078784"/>
<feature type="region of interest" description="Disordered" evidence="7">
    <location>
        <begin position="262"/>
        <end position="290"/>
    </location>
</feature>
<proteinExistence type="predicted"/>
<evidence type="ECO:0000256" key="3">
    <source>
        <dbReference type="ARBA" id="ARBA00022692"/>
    </source>
</evidence>
<comment type="subcellular location">
    <subcellularLocation>
        <location evidence="1">Cell membrane</location>
        <topology evidence="1">Multi-pass membrane protein</topology>
    </subcellularLocation>
</comment>
<gene>
    <name evidence="11" type="primary">GPR150</name>
</gene>
<evidence type="ECO:0000256" key="1">
    <source>
        <dbReference type="ARBA" id="ARBA00004651"/>
    </source>
</evidence>
<keyword evidence="6 11" id="KW-0675">Receptor</keyword>
<evidence type="ECO:0000256" key="7">
    <source>
        <dbReference type="SAM" id="MobiDB-lite"/>
    </source>
</evidence>
<feature type="domain" description="G-protein coupled receptors family 1 profile" evidence="9">
    <location>
        <begin position="46"/>
        <end position="386"/>
    </location>
</feature>
<keyword evidence="2" id="KW-1003">Cell membrane</keyword>
<dbReference type="InterPro" id="IPR017452">
    <property type="entry name" value="GPCR_Rhodpsn_7TM"/>
</dbReference>
<keyword evidence="5 8" id="KW-0472">Membrane</keyword>
<sequence>MEEAFRPESLALGPNLSLAQHPGGNLNLSVSSRWVTPGQPARTTTAAVITLLALVGNSLLLHQLRCGVGGCSLCGGNQLRRRRRRMDFFLAHLAVADLYGCGLALLSHLPPAAAAPPEPGAEGGEAEWLSRGAPCRLLRLLQRSGLLAPSHMLVLIALERRRRGLGSGPPRARPPSFQPARGALAALGWLLALLLALPQAFVFRPAPPQLGGRCLSIFAQLPRWHGQAYALYGAVTGFVAPACLLGTTCGHILWALSSSRTKQEEELEEEPEPPPRGLAEGGSARHGAAELPGVASPVPPRLLRLWPVAQCVLPSPPTPRTLPRARARSLQLTLALAALFALCGFPRFFLELGVAFGPRGVTGEEAQATLGSLLAATNAALNPYVCLVFHSHRPWARRLQRSLCCCPDGQPRQRARPRHHPPPQLSAERPARWLCPCQTKELSVSTVVRREAVQTPAAPLACESGF</sequence>
<organism evidence="10 11">
    <name type="scientific">Pogona vitticeps</name>
    <name type="common">central bearded dragon</name>
    <dbReference type="NCBI Taxonomy" id="103695"/>
    <lineage>
        <taxon>Eukaryota</taxon>
        <taxon>Metazoa</taxon>
        <taxon>Chordata</taxon>
        <taxon>Craniata</taxon>
        <taxon>Vertebrata</taxon>
        <taxon>Euteleostomi</taxon>
        <taxon>Lepidosauria</taxon>
        <taxon>Squamata</taxon>
        <taxon>Bifurcata</taxon>
        <taxon>Unidentata</taxon>
        <taxon>Episquamata</taxon>
        <taxon>Toxicofera</taxon>
        <taxon>Iguania</taxon>
        <taxon>Acrodonta</taxon>
        <taxon>Agamidae</taxon>
        <taxon>Amphibolurinae</taxon>
        <taxon>Pogona</taxon>
    </lineage>
</organism>
<dbReference type="PROSITE" id="PS50262">
    <property type="entry name" value="G_PROTEIN_RECEP_F1_2"/>
    <property type="match status" value="1"/>
</dbReference>
<feature type="transmembrane region" description="Helical" evidence="8">
    <location>
        <begin position="140"/>
        <end position="158"/>
    </location>
</feature>
<keyword evidence="3 8" id="KW-0812">Transmembrane</keyword>
<feature type="transmembrane region" description="Helical" evidence="8">
    <location>
        <begin position="88"/>
        <end position="109"/>
    </location>
</feature>
<keyword evidence="10" id="KW-1185">Reference proteome</keyword>
<evidence type="ECO:0000313" key="10">
    <source>
        <dbReference type="Proteomes" id="UP001652642"/>
    </source>
</evidence>
<evidence type="ECO:0000256" key="4">
    <source>
        <dbReference type="ARBA" id="ARBA00022989"/>
    </source>
</evidence>
<feature type="transmembrane region" description="Helical" evidence="8">
    <location>
        <begin position="330"/>
        <end position="350"/>
    </location>
</feature>
<feature type="transmembrane region" description="Helical" evidence="8">
    <location>
        <begin position="229"/>
        <end position="256"/>
    </location>
</feature>
<dbReference type="PRINTS" id="PR00237">
    <property type="entry name" value="GPCRRHODOPSN"/>
</dbReference>
<protein>
    <submittedName>
        <fullName evidence="11">Probable G-protein coupled receptor 150</fullName>
    </submittedName>
</protein>
<dbReference type="Gene3D" id="1.20.1070.10">
    <property type="entry name" value="Rhodopsin 7-helix transmembrane proteins"/>
    <property type="match status" value="1"/>
</dbReference>
<evidence type="ECO:0000256" key="8">
    <source>
        <dbReference type="SAM" id="Phobius"/>
    </source>
</evidence>
<dbReference type="Proteomes" id="UP001652642">
    <property type="component" value="Chromosome 2"/>
</dbReference>
<reference evidence="11" key="2">
    <citation type="submission" date="2025-08" db="UniProtKB">
        <authorList>
            <consortium name="RefSeq"/>
        </authorList>
    </citation>
    <scope>IDENTIFICATION</scope>
</reference>
<dbReference type="PANTHER" id="PTHR24241:SF83">
    <property type="entry name" value="G-PROTEIN COUPLED RECEPTOR 150-RELATED"/>
    <property type="match status" value="1"/>
</dbReference>
<evidence type="ECO:0000256" key="6">
    <source>
        <dbReference type="ARBA" id="ARBA00023170"/>
    </source>
</evidence>
<dbReference type="Pfam" id="PF00001">
    <property type="entry name" value="7tm_1"/>
    <property type="match status" value="1"/>
</dbReference>
<feature type="transmembrane region" description="Helical" evidence="8">
    <location>
        <begin position="370"/>
        <end position="389"/>
    </location>
</feature>
<dbReference type="SUPFAM" id="SSF81321">
    <property type="entry name" value="Family A G protein-coupled receptor-like"/>
    <property type="match status" value="1"/>
</dbReference>
<evidence type="ECO:0000259" key="9">
    <source>
        <dbReference type="PROSITE" id="PS50262"/>
    </source>
</evidence>
<name>A0ABM5FT99_9SAUR</name>
<evidence type="ECO:0000313" key="11">
    <source>
        <dbReference type="RefSeq" id="XP_072848619.1"/>
    </source>
</evidence>
<dbReference type="RefSeq" id="XP_072848619.1">
    <property type="nucleotide sequence ID" value="XM_072992518.1"/>
</dbReference>
<evidence type="ECO:0000256" key="5">
    <source>
        <dbReference type="ARBA" id="ARBA00023136"/>
    </source>
</evidence>
<reference evidence="10" key="1">
    <citation type="submission" date="2025-05" db="UniProtKB">
        <authorList>
            <consortium name="RefSeq"/>
        </authorList>
    </citation>
    <scope>NUCLEOTIDE SEQUENCE [LARGE SCALE GENOMIC DNA]</scope>
</reference>
<dbReference type="InterPro" id="IPR000276">
    <property type="entry name" value="GPCR_Rhodpsn"/>
</dbReference>
<dbReference type="PANTHER" id="PTHR24241">
    <property type="entry name" value="NEUROPEPTIDE RECEPTOR-RELATED G-PROTEIN COUPLED RECEPTOR"/>
    <property type="match status" value="1"/>
</dbReference>
<accession>A0ABM5FT99</accession>